<evidence type="ECO:0000256" key="1">
    <source>
        <dbReference type="SAM" id="Phobius"/>
    </source>
</evidence>
<reference evidence="2 3" key="1">
    <citation type="journal article" date="2022" name="Front. Microbiol.">
        <title>Identification and characterization of a novel class of self-sufficient cytochrome P450 hydroxylase involved in cyclohexanecarboxylate degradation in Paraburkholderia terrae strain KU-64.</title>
        <authorList>
            <person name="Yamamoto T."/>
            <person name="Hasegawa Y."/>
            <person name="Iwaki H."/>
        </authorList>
    </citation>
    <scope>NUCLEOTIDE SEQUENCE [LARGE SCALE GENOMIC DNA]</scope>
    <source>
        <strain evidence="2 3">KU-64</strain>
    </source>
</reference>
<keyword evidence="1" id="KW-1133">Transmembrane helix</keyword>
<feature type="transmembrane region" description="Helical" evidence="1">
    <location>
        <begin position="168"/>
        <end position="190"/>
    </location>
</feature>
<name>A0ABM7U040_9BURK</name>
<evidence type="ECO:0000313" key="2">
    <source>
        <dbReference type="EMBL" id="BCZ84517.1"/>
    </source>
</evidence>
<evidence type="ECO:0008006" key="4">
    <source>
        <dbReference type="Google" id="ProtNLM"/>
    </source>
</evidence>
<evidence type="ECO:0000313" key="3">
    <source>
        <dbReference type="Proteomes" id="UP001319874"/>
    </source>
</evidence>
<proteinExistence type="predicted"/>
<feature type="transmembrane region" description="Helical" evidence="1">
    <location>
        <begin position="127"/>
        <end position="148"/>
    </location>
</feature>
<feature type="transmembrane region" description="Helical" evidence="1">
    <location>
        <begin position="46"/>
        <end position="64"/>
    </location>
</feature>
<organism evidence="2 3">
    <name type="scientific">Paraburkholderia terrae</name>
    <dbReference type="NCBI Taxonomy" id="311230"/>
    <lineage>
        <taxon>Bacteria</taxon>
        <taxon>Pseudomonadati</taxon>
        <taxon>Pseudomonadota</taxon>
        <taxon>Betaproteobacteria</taxon>
        <taxon>Burkholderiales</taxon>
        <taxon>Burkholderiaceae</taxon>
        <taxon>Paraburkholderia</taxon>
    </lineage>
</organism>
<protein>
    <recommendedName>
        <fullName evidence="4">Transmembrane protein</fullName>
    </recommendedName>
</protein>
<sequence length="227" mass="25734">MGEATDVKYLLFLFAAVFVLNLIPAFAPPTWLAMSWIGFQRPEANLFLIALVAACAATCARLVLARSAGRLVRSRWLREADRENIDILKSRLSRHKAATAGSILLYAFSPLPSNYLFIAYGLMRANLWLIGVPFFIGRVASYAAWASLAQWVHGLVDPESEFEGTFFSVYFIASQLATIGLVVLFVRLDWSLLFHERRLRLRPSRWRWKGDGERTSKRRPSARKKAP</sequence>
<dbReference type="EMBL" id="AP024958">
    <property type="protein sequence ID" value="BCZ84517.1"/>
    <property type="molecule type" value="Genomic_DNA"/>
</dbReference>
<keyword evidence="1" id="KW-0812">Transmembrane</keyword>
<gene>
    <name evidence="2" type="ORF">PTKU64_81920</name>
</gene>
<dbReference type="Proteomes" id="UP001319874">
    <property type="component" value="Chromosome 4"/>
</dbReference>
<keyword evidence="1" id="KW-0472">Membrane</keyword>
<accession>A0ABM7U040</accession>
<feature type="transmembrane region" description="Helical" evidence="1">
    <location>
        <begin position="7"/>
        <end position="26"/>
    </location>
</feature>
<keyword evidence="3" id="KW-1185">Reference proteome</keyword>